<name>A0A1F6AQG3_9BACT</name>
<keyword evidence="1" id="KW-0812">Transmembrane</keyword>
<proteinExistence type="predicted"/>
<evidence type="ECO:0000313" key="3">
    <source>
        <dbReference type="Proteomes" id="UP000176609"/>
    </source>
</evidence>
<dbReference type="Proteomes" id="UP000176609">
    <property type="component" value="Unassembled WGS sequence"/>
</dbReference>
<gene>
    <name evidence="2" type="ORF">A2960_02180</name>
</gene>
<keyword evidence="1" id="KW-0472">Membrane</keyword>
<keyword evidence="1" id="KW-1133">Transmembrane helix</keyword>
<evidence type="ECO:0000256" key="1">
    <source>
        <dbReference type="SAM" id="Phobius"/>
    </source>
</evidence>
<dbReference type="AlphaFoldDB" id="A0A1F6AQG3"/>
<protein>
    <recommendedName>
        <fullName evidence="4">PilN domain-containing protein</fullName>
    </recommendedName>
</protein>
<sequence length="185" mass="21011">MIVKHKINLIIPSEVESRRVKRLKFYLPLIATVSLLIFVILFLLSIIFVNTNITKFNNLNLEVDNLEKKISSFQTTEGIYTFISMMLKNIDQIARSQKNYLPLLDQISELPSSTIKISTISVNDQGNVSFSVVASSSASLDNFITFLMEKDNNHLISNIKADGIVRQKGKYLFNISFLADKSIFQ</sequence>
<dbReference type="EMBL" id="MFJR01000007">
    <property type="protein sequence ID" value="OGG26931.1"/>
    <property type="molecule type" value="Genomic_DNA"/>
</dbReference>
<organism evidence="2 3">
    <name type="scientific">Candidatus Gottesmanbacteria bacterium RIFCSPLOWO2_01_FULL_39_12b</name>
    <dbReference type="NCBI Taxonomy" id="1798388"/>
    <lineage>
        <taxon>Bacteria</taxon>
        <taxon>Candidatus Gottesmaniibacteriota</taxon>
    </lineage>
</organism>
<evidence type="ECO:0000313" key="2">
    <source>
        <dbReference type="EMBL" id="OGG26931.1"/>
    </source>
</evidence>
<accession>A0A1F6AQG3</accession>
<feature type="transmembrane region" description="Helical" evidence="1">
    <location>
        <begin position="25"/>
        <end position="49"/>
    </location>
</feature>
<evidence type="ECO:0008006" key="4">
    <source>
        <dbReference type="Google" id="ProtNLM"/>
    </source>
</evidence>
<comment type="caution">
    <text evidence="2">The sequence shown here is derived from an EMBL/GenBank/DDBJ whole genome shotgun (WGS) entry which is preliminary data.</text>
</comment>
<reference evidence="2 3" key="1">
    <citation type="journal article" date="2016" name="Nat. Commun.">
        <title>Thousands of microbial genomes shed light on interconnected biogeochemical processes in an aquifer system.</title>
        <authorList>
            <person name="Anantharaman K."/>
            <person name="Brown C.T."/>
            <person name="Hug L.A."/>
            <person name="Sharon I."/>
            <person name="Castelle C.J."/>
            <person name="Probst A.J."/>
            <person name="Thomas B.C."/>
            <person name="Singh A."/>
            <person name="Wilkins M.J."/>
            <person name="Karaoz U."/>
            <person name="Brodie E.L."/>
            <person name="Williams K.H."/>
            <person name="Hubbard S.S."/>
            <person name="Banfield J.F."/>
        </authorList>
    </citation>
    <scope>NUCLEOTIDE SEQUENCE [LARGE SCALE GENOMIC DNA]</scope>
</reference>